<dbReference type="Pfam" id="PF07883">
    <property type="entry name" value="Cupin_2"/>
    <property type="match status" value="1"/>
</dbReference>
<dbReference type="EMBL" id="MDSU01000018">
    <property type="protein sequence ID" value="OSS42432.1"/>
    <property type="molecule type" value="Genomic_DNA"/>
</dbReference>
<evidence type="ECO:0000313" key="4">
    <source>
        <dbReference type="Proteomes" id="UP000194141"/>
    </source>
</evidence>
<dbReference type="SUPFAM" id="SSF51182">
    <property type="entry name" value="RmlC-like cupins"/>
    <property type="match status" value="1"/>
</dbReference>
<reference evidence="3 4" key="1">
    <citation type="journal article" date="2017" name="Front. Microbiol.">
        <title>Genome Sequence of Desulfurella amilsii Strain TR1 and Comparative Genomics of Desulfurellaceae Family.</title>
        <authorList>
            <person name="Florentino A.P."/>
            <person name="Stams A.J."/>
            <person name="Sanchez-Andrea I."/>
        </authorList>
    </citation>
    <scope>NUCLEOTIDE SEQUENCE [LARGE SCALE GENOMIC DNA]</scope>
    <source>
        <strain evidence="3 4">TR1</strain>
    </source>
</reference>
<evidence type="ECO:0000259" key="2">
    <source>
        <dbReference type="Pfam" id="PF07883"/>
    </source>
</evidence>
<name>A0A1X4XY13_9BACT</name>
<sequence length="114" mass="13055">MKPIFFKSAQSYEPQKDWKRTSLCNQDSISIEYFVKPPHHASPEHSHDNAQALVVLKGKMSVKNKDSEIVLSENDCVFIEPNEVHIITNVLNEPSIGLDIFVPGRDFSFWLNKL</sequence>
<dbReference type="InterPro" id="IPR051610">
    <property type="entry name" value="GPI/OXD"/>
</dbReference>
<gene>
    <name evidence="3" type="ORF">DESAMIL20_1985</name>
</gene>
<keyword evidence="1" id="KW-0479">Metal-binding</keyword>
<evidence type="ECO:0000256" key="1">
    <source>
        <dbReference type="ARBA" id="ARBA00022723"/>
    </source>
</evidence>
<dbReference type="InterPro" id="IPR013096">
    <property type="entry name" value="Cupin_2"/>
</dbReference>
<dbReference type="InterPro" id="IPR011051">
    <property type="entry name" value="RmlC_Cupin_sf"/>
</dbReference>
<dbReference type="STRING" id="1562698.DESAMIL20_1985"/>
<dbReference type="Gene3D" id="2.60.120.10">
    <property type="entry name" value="Jelly Rolls"/>
    <property type="match status" value="1"/>
</dbReference>
<dbReference type="GO" id="GO:0046872">
    <property type="term" value="F:metal ion binding"/>
    <property type="evidence" value="ECO:0007669"/>
    <property type="project" value="UniProtKB-KW"/>
</dbReference>
<accession>A0A1X4XY13</accession>
<dbReference type="PANTHER" id="PTHR35848">
    <property type="entry name" value="OXALATE-BINDING PROTEIN"/>
    <property type="match status" value="1"/>
</dbReference>
<proteinExistence type="predicted"/>
<evidence type="ECO:0000313" key="3">
    <source>
        <dbReference type="EMBL" id="OSS42432.1"/>
    </source>
</evidence>
<dbReference type="RefSeq" id="WP_086034680.1">
    <property type="nucleotide sequence ID" value="NZ_MDSU01000018.1"/>
</dbReference>
<protein>
    <recommendedName>
        <fullName evidence="2">Cupin type-2 domain-containing protein</fullName>
    </recommendedName>
</protein>
<dbReference type="OrthoDB" id="5519479at2"/>
<comment type="caution">
    <text evidence="3">The sequence shown here is derived from an EMBL/GenBank/DDBJ whole genome shotgun (WGS) entry which is preliminary data.</text>
</comment>
<dbReference type="InterPro" id="IPR014710">
    <property type="entry name" value="RmlC-like_jellyroll"/>
</dbReference>
<keyword evidence="4" id="KW-1185">Reference proteome</keyword>
<feature type="domain" description="Cupin type-2" evidence="2">
    <location>
        <begin position="37"/>
        <end position="101"/>
    </location>
</feature>
<dbReference type="Proteomes" id="UP000194141">
    <property type="component" value="Unassembled WGS sequence"/>
</dbReference>
<dbReference type="AlphaFoldDB" id="A0A1X4XY13"/>
<organism evidence="3 4">
    <name type="scientific">Desulfurella amilsii</name>
    <dbReference type="NCBI Taxonomy" id="1562698"/>
    <lineage>
        <taxon>Bacteria</taxon>
        <taxon>Pseudomonadati</taxon>
        <taxon>Campylobacterota</taxon>
        <taxon>Desulfurellia</taxon>
        <taxon>Desulfurellales</taxon>
        <taxon>Desulfurellaceae</taxon>
        <taxon>Desulfurella</taxon>
    </lineage>
</organism>